<reference evidence="1 2" key="1">
    <citation type="submission" date="2016-03" db="EMBL/GenBank/DDBJ databases">
        <authorList>
            <person name="Zhang H."/>
            <person name="Liu R."/>
            <person name="Wang M."/>
            <person name="Wang H."/>
            <person name="Wang L."/>
            <person name="Song L."/>
        </authorList>
    </citation>
    <scope>NUCLEOTIDE SEQUENCE [LARGE SCALE GENOMIC DNA]</scope>
    <source>
        <strain evidence="1 2">DSM 16098</strain>
    </source>
</reference>
<evidence type="ECO:0000313" key="2">
    <source>
        <dbReference type="Proteomes" id="UP000075621"/>
    </source>
</evidence>
<gene>
    <name evidence="1" type="ORF">A2I98_03725</name>
</gene>
<comment type="caution">
    <text evidence="1">The sequence shown here is derived from an EMBL/GenBank/DDBJ whole genome shotgun (WGS) entry which is preliminary data.</text>
</comment>
<accession>A0ABR5VML3</accession>
<dbReference type="RefSeq" id="WP_064387046.1">
    <property type="nucleotide sequence ID" value="NZ_LVCM01000045.1"/>
</dbReference>
<dbReference type="EMBL" id="LVCM01000045">
    <property type="protein sequence ID" value="KYL31240.1"/>
    <property type="molecule type" value="Genomic_DNA"/>
</dbReference>
<evidence type="ECO:0008006" key="3">
    <source>
        <dbReference type="Google" id="ProtNLM"/>
    </source>
</evidence>
<name>A0ABR5VML3_9GAMM</name>
<dbReference type="Gene3D" id="1.20.120.330">
    <property type="entry name" value="Nucleotidyltransferases domain 2"/>
    <property type="match status" value="1"/>
</dbReference>
<sequence>MLIESEEFEGLMISINQKLSQEGIPISSRPMMAAMNAMKLLKVSAPLAGVSLESANFPITAMNLSSHVNLWYENLYSDKLKVDFTQAKFPFLIHGDVFEVKVPLFFGEAFIVSSKKTMEGGRILNAVDMINELTEPLRLTLTPSDENELQAYFVTCLKTSQLMRSIKENDFIDSALKDSFVSCENLIMRPKSPDLSAWHSVQFTEKVLKFFIASKTDKVKRTHILTDLRDEAKKLGYNPDSRINWEILSSITPSVRYEPNQVDTKKAVGINTESWRVAFNIMHQI</sequence>
<organism evidence="1 2">
    <name type="scientific">Pseudoalteromonas agarivorans</name>
    <dbReference type="NCBI Taxonomy" id="176102"/>
    <lineage>
        <taxon>Bacteria</taxon>
        <taxon>Pseudomonadati</taxon>
        <taxon>Pseudomonadota</taxon>
        <taxon>Gammaproteobacteria</taxon>
        <taxon>Alteromonadales</taxon>
        <taxon>Pseudoalteromonadaceae</taxon>
        <taxon>Pseudoalteromonas</taxon>
    </lineage>
</organism>
<evidence type="ECO:0000313" key="1">
    <source>
        <dbReference type="EMBL" id="KYL31240.1"/>
    </source>
</evidence>
<proteinExistence type="predicted"/>
<protein>
    <recommendedName>
        <fullName evidence="3">HEPN domain-containing protein</fullName>
    </recommendedName>
</protein>
<dbReference type="Proteomes" id="UP000075621">
    <property type="component" value="Unassembled WGS sequence"/>
</dbReference>